<name>A0ABV7T2T5_9GAMM</name>
<keyword evidence="5 7" id="KW-1133">Transmembrane helix</keyword>
<reference evidence="9" key="1">
    <citation type="journal article" date="2019" name="Int. J. Syst. Evol. Microbiol.">
        <title>The Global Catalogue of Microorganisms (GCM) 10K type strain sequencing project: providing services to taxonomists for standard genome sequencing and annotation.</title>
        <authorList>
            <consortium name="The Broad Institute Genomics Platform"/>
            <consortium name="The Broad Institute Genome Sequencing Center for Infectious Disease"/>
            <person name="Wu L."/>
            <person name="Ma J."/>
        </authorList>
    </citation>
    <scope>NUCLEOTIDE SEQUENCE [LARGE SCALE GENOMIC DNA]</scope>
    <source>
        <strain evidence="9">KCTC 42447</strain>
    </source>
</reference>
<keyword evidence="9" id="KW-1185">Reference proteome</keyword>
<comment type="similarity">
    <text evidence="2">Belongs to the CPA3 antiporters (TC 2.A.63) subunit E family.</text>
</comment>
<sequence>MGRTRLRRAVLDAGHWLVLYAVFWALFTEGQGWLFGIPCVLLASGLSLRLGLRPTRLKLIVLPGFLMFFIRSMVEGAWDVARRALHPQVPLAPAWVDYPLRCDSPSVRLLLPALVGLLPGTLVSEADGRVLRIHVLNLQQPWEPVVAELEQRLAALLRAGEAPR</sequence>
<dbReference type="InterPro" id="IPR002758">
    <property type="entry name" value="Cation_antiport_E"/>
</dbReference>
<evidence type="ECO:0000256" key="6">
    <source>
        <dbReference type="ARBA" id="ARBA00023136"/>
    </source>
</evidence>
<dbReference type="PANTHER" id="PTHR34584:SF1">
    <property type="entry name" value="NA(+)_H(+) ANTIPORTER SUBUNIT E1"/>
    <property type="match status" value="1"/>
</dbReference>
<evidence type="ECO:0000256" key="7">
    <source>
        <dbReference type="SAM" id="Phobius"/>
    </source>
</evidence>
<feature type="transmembrane region" description="Helical" evidence="7">
    <location>
        <begin position="9"/>
        <end position="27"/>
    </location>
</feature>
<evidence type="ECO:0000256" key="1">
    <source>
        <dbReference type="ARBA" id="ARBA00004651"/>
    </source>
</evidence>
<gene>
    <name evidence="8" type="ORF">ACFOMF_06955</name>
</gene>
<keyword evidence="3" id="KW-1003">Cell membrane</keyword>
<evidence type="ECO:0000256" key="5">
    <source>
        <dbReference type="ARBA" id="ARBA00022989"/>
    </source>
</evidence>
<organism evidence="8 9">
    <name type="scientific">Stutzerimonas tarimensis</name>
    <dbReference type="NCBI Taxonomy" id="1507735"/>
    <lineage>
        <taxon>Bacteria</taxon>
        <taxon>Pseudomonadati</taxon>
        <taxon>Pseudomonadota</taxon>
        <taxon>Gammaproteobacteria</taxon>
        <taxon>Pseudomonadales</taxon>
        <taxon>Pseudomonadaceae</taxon>
        <taxon>Stutzerimonas</taxon>
    </lineage>
</organism>
<protein>
    <submittedName>
        <fullName evidence="8">Na+/H+ antiporter subunit E</fullName>
    </submittedName>
</protein>
<evidence type="ECO:0000313" key="9">
    <source>
        <dbReference type="Proteomes" id="UP001595630"/>
    </source>
</evidence>
<evidence type="ECO:0000256" key="3">
    <source>
        <dbReference type="ARBA" id="ARBA00022475"/>
    </source>
</evidence>
<dbReference type="Proteomes" id="UP001595630">
    <property type="component" value="Unassembled WGS sequence"/>
</dbReference>
<comment type="caution">
    <text evidence="8">The sequence shown here is derived from an EMBL/GenBank/DDBJ whole genome shotgun (WGS) entry which is preliminary data.</text>
</comment>
<accession>A0ABV7T2T5</accession>
<dbReference type="RefSeq" id="WP_386362798.1">
    <property type="nucleotide sequence ID" value="NZ_JBHRXZ010000017.1"/>
</dbReference>
<keyword evidence="6 7" id="KW-0472">Membrane</keyword>
<evidence type="ECO:0000256" key="4">
    <source>
        <dbReference type="ARBA" id="ARBA00022692"/>
    </source>
</evidence>
<feature type="transmembrane region" description="Helical" evidence="7">
    <location>
        <begin position="33"/>
        <end position="52"/>
    </location>
</feature>
<feature type="transmembrane region" description="Helical" evidence="7">
    <location>
        <begin position="59"/>
        <end position="78"/>
    </location>
</feature>
<dbReference type="EMBL" id="JBHRXZ010000017">
    <property type="protein sequence ID" value="MFC3607510.1"/>
    <property type="molecule type" value="Genomic_DNA"/>
</dbReference>
<proteinExistence type="inferred from homology"/>
<keyword evidence="4 7" id="KW-0812">Transmembrane</keyword>
<dbReference type="PANTHER" id="PTHR34584">
    <property type="entry name" value="NA(+)/H(+) ANTIPORTER SUBUNIT E1"/>
    <property type="match status" value="1"/>
</dbReference>
<comment type="subcellular location">
    <subcellularLocation>
        <location evidence="1">Cell membrane</location>
        <topology evidence="1">Multi-pass membrane protein</topology>
    </subcellularLocation>
</comment>
<evidence type="ECO:0000313" key="8">
    <source>
        <dbReference type="EMBL" id="MFC3607510.1"/>
    </source>
</evidence>
<evidence type="ECO:0000256" key="2">
    <source>
        <dbReference type="ARBA" id="ARBA00006228"/>
    </source>
</evidence>
<dbReference type="Pfam" id="PF01899">
    <property type="entry name" value="MNHE"/>
    <property type="match status" value="1"/>
</dbReference>